<organism evidence="2 3">
    <name type="scientific">Psychroserpens luteus</name>
    <dbReference type="NCBI Taxonomy" id="1434066"/>
    <lineage>
        <taxon>Bacteria</taxon>
        <taxon>Pseudomonadati</taxon>
        <taxon>Bacteroidota</taxon>
        <taxon>Flavobacteriia</taxon>
        <taxon>Flavobacteriales</taxon>
        <taxon>Flavobacteriaceae</taxon>
        <taxon>Psychroserpens</taxon>
    </lineage>
</organism>
<keyword evidence="1" id="KW-0812">Transmembrane</keyword>
<comment type="caution">
    <text evidence="2">The sequence shown here is derived from an EMBL/GenBank/DDBJ whole genome shotgun (WGS) entry which is preliminary data.</text>
</comment>
<keyword evidence="1" id="KW-0472">Membrane</keyword>
<feature type="transmembrane region" description="Helical" evidence="1">
    <location>
        <begin position="9"/>
        <end position="34"/>
    </location>
</feature>
<evidence type="ECO:0000313" key="3">
    <source>
        <dbReference type="Proteomes" id="UP001597548"/>
    </source>
</evidence>
<reference evidence="3" key="1">
    <citation type="journal article" date="2019" name="Int. J. Syst. Evol. Microbiol.">
        <title>The Global Catalogue of Microorganisms (GCM) 10K type strain sequencing project: providing services to taxonomists for standard genome sequencing and annotation.</title>
        <authorList>
            <consortium name="The Broad Institute Genomics Platform"/>
            <consortium name="The Broad Institute Genome Sequencing Center for Infectious Disease"/>
            <person name="Wu L."/>
            <person name="Ma J."/>
        </authorList>
    </citation>
    <scope>NUCLEOTIDE SEQUENCE [LARGE SCALE GENOMIC DNA]</scope>
    <source>
        <strain evidence="3">KCTC 32514</strain>
    </source>
</reference>
<evidence type="ECO:0000313" key="2">
    <source>
        <dbReference type="EMBL" id="MFD2917819.1"/>
    </source>
</evidence>
<dbReference type="EMBL" id="JBHUOS010000016">
    <property type="protein sequence ID" value="MFD2917819.1"/>
    <property type="molecule type" value="Genomic_DNA"/>
</dbReference>
<evidence type="ECO:0000256" key="1">
    <source>
        <dbReference type="SAM" id="Phobius"/>
    </source>
</evidence>
<keyword evidence="3" id="KW-1185">Reference proteome</keyword>
<dbReference type="RefSeq" id="WP_194506963.1">
    <property type="nucleotide sequence ID" value="NZ_JADILU010000002.1"/>
</dbReference>
<gene>
    <name evidence="2" type="ORF">ACFS29_19355</name>
</gene>
<dbReference type="Proteomes" id="UP001597548">
    <property type="component" value="Unassembled WGS sequence"/>
</dbReference>
<sequence length="124" mass="14406">MTNKSFRKVLLFFAAIVFGAGLYLLLKILTFSLFDNKPLSIEIIKIPNKNYDIEICYFPSNATVQPSIQIRKITNDSVKVISDYNRYNFLKEYQIKNDSLFITLSDTMRKNVKEKKTGIKLPNE</sequence>
<keyword evidence="1" id="KW-1133">Transmembrane helix</keyword>
<name>A0ABW5ZXQ7_9FLAO</name>
<accession>A0ABW5ZXQ7</accession>
<proteinExistence type="predicted"/>
<protein>
    <submittedName>
        <fullName evidence="2">Uncharacterized protein</fullName>
    </submittedName>
</protein>